<proteinExistence type="predicted"/>
<dbReference type="Pfam" id="PF04075">
    <property type="entry name" value="F420H2_quin_red"/>
    <property type="match status" value="1"/>
</dbReference>
<gene>
    <name evidence="1" type="ORF">ACFQ16_08695</name>
</gene>
<evidence type="ECO:0000313" key="1">
    <source>
        <dbReference type="EMBL" id="MFD0919820.1"/>
    </source>
</evidence>
<dbReference type="NCBIfam" id="TIGR00026">
    <property type="entry name" value="hi_GC_TIGR00026"/>
    <property type="match status" value="1"/>
</dbReference>
<dbReference type="EMBL" id="JBHTIW010000004">
    <property type="protein sequence ID" value="MFD0919820.1"/>
    <property type="molecule type" value="Genomic_DNA"/>
</dbReference>
<keyword evidence="2" id="KW-1185">Reference proteome</keyword>
<dbReference type="Proteomes" id="UP001597018">
    <property type="component" value="Unassembled WGS sequence"/>
</dbReference>
<reference evidence="2" key="1">
    <citation type="journal article" date="2019" name="Int. J. Syst. Evol. Microbiol.">
        <title>The Global Catalogue of Microorganisms (GCM) 10K type strain sequencing project: providing services to taxonomists for standard genome sequencing and annotation.</title>
        <authorList>
            <consortium name="The Broad Institute Genomics Platform"/>
            <consortium name="The Broad Institute Genome Sequencing Center for Infectious Disease"/>
            <person name="Wu L."/>
            <person name="Ma J."/>
        </authorList>
    </citation>
    <scope>NUCLEOTIDE SEQUENCE [LARGE SCALE GENOMIC DNA]</scope>
    <source>
        <strain evidence="2">CCUG 56401</strain>
    </source>
</reference>
<dbReference type="RefSeq" id="WP_345601890.1">
    <property type="nucleotide sequence ID" value="NZ_BAABLT010000052.1"/>
</dbReference>
<dbReference type="InterPro" id="IPR004378">
    <property type="entry name" value="F420H2_quin_Rdtase"/>
</dbReference>
<evidence type="ECO:0000313" key="2">
    <source>
        <dbReference type="Proteomes" id="UP001597018"/>
    </source>
</evidence>
<dbReference type="Gene3D" id="2.30.110.10">
    <property type="entry name" value="Electron Transport, Fmn-binding Protein, Chain A"/>
    <property type="match status" value="1"/>
</dbReference>
<comment type="caution">
    <text evidence="1">The sequence shown here is derived from an EMBL/GenBank/DDBJ whole genome shotgun (WGS) entry which is preliminary data.</text>
</comment>
<name>A0ABW3FSM9_9PSEU</name>
<dbReference type="InterPro" id="IPR012349">
    <property type="entry name" value="Split_barrel_FMN-bd"/>
</dbReference>
<accession>A0ABW3FSM9</accession>
<organism evidence="1 2">
    <name type="scientific">Saccharopolyspora rosea</name>
    <dbReference type="NCBI Taxonomy" id="524884"/>
    <lineage>
        <taxon>Bacteria</taxon>
        <taxon>Bacillati</taxon>
        <taxon>Actinomycetota</taxon>
        <taxon>Actinomycetes</taxon>
        <taxon>Pseudonocardiales</taxon>
        <taxon>Pseudonocardiaceae</taxon>
        <taxon>Saccharopolyspora</taxon>
    </lineage>
</organism>
<protein>
    <submittedName>
        <fullName evidence="1">Nitroreductase family deazaflavin-dependent oxidoreductase</fullName>
    </submittedName>
</protein>
<sequence length="164" mass="18235">MARRMPRALARAPIPLFERGLGWLLGGRVMMLEHRGRRTGLARRAVLEVLEREPGALVLVSGYGRTSQWFRNVRANPEVRVWTGAVRGAPGCAEVLPPEEARQRLQRYRDRHPRSSAVLGRVLGLPELASGDPLPPDIGRRLPVVRVAARPPGGCRRAHENLRG</sequence>